<dbReference type="PANTHER" id="PTHR32089:SF112">
    <property type="entry name" value="LYSOZYME-LIKE PROTEIN-RELATED"/>
    <property type="match status" value="1"/>
</dbReference>
<dbReference type="InterPro" id="IPR004089">
    <property type="entry name" value="MCPsignal_dom"/>
</dbReference>
<dbReference type="RefSeq" id="WP_060528200.1">
    <property type="nucleotide sequence ID" value="NZ_KQ557118.1"/>
</dbReference>
<name>A0A0T5YU64_9GAMM</name>
<dbReference type="GO" id="GO:0016020">
    <property type="term" value="C:membrane"/>
    <property type="evidence" value="ECO:0007669"/>
    <property type="project" value="UniProtKB-SubCell"/>
</dbReference>
<dbReference type="SMART" id="SM00283">
    <property type="entry name" value="MA"/>
    <property type="match status" value="1"/>
</dbReference>
<evidence type="ECO:0000313" key="6">
    <source>
        <dbReference type="EMBL" id="KRT54171.1"/>
    </source>
</evidence>
<dbReference type="AlphaFoldDB" id="A0A0T5YU64"/>
<keyword evidence="4" id="KW-0472">Membrane</keyword>
<dbReference type="PROSITE" id="PS50111">
    <property type="entry name" value="CHEMOTAXIS_TRANSDUC_2"/>
    <property type="match status" value="1"/>
</dbReference>
<dbReference type="InterPro" id="IPR025991">
    <property type="entry name" value="Chemoreceptor_zinc-bind_dom"/>
</dbReference>
<reference evidence="6 7" key="1">
    <citation type="submission" date="2015-11" db="EMBL/GenBank/DDBJ databases">
        <title>The genome of Candidatus Endoriftia persephone in Ridgeia piscesae and population structure of the North Eastern Pacific vestimentiferan symbionts.</title>
        <authorList>
            <person name="Perez M."/>
            <person name="Juniper K.S."/>
        </authorList>
    </citation>
    <scope>NUCLEOTIDE SEQUENCE [LARGE SCALE GENOMIC DNA]</scope>
    <source>
        <strain evidence="6">Ind11</strain>
    </source>
</reference>
<feature type="transmembrane region" description="Helical" evidence="4">
    <location>
        <begin position="12"/>
        <end position="32"/>
    </location>
</feature>
<comment type="subcellular location">
    <subcellularLocation>
        <location evidence="1">Membrane</location>
    </subcellularLocation>
</comment>
<protein>
    <submittedName>
        <fullName evidence="6">Methyl-accepting chemotaxis protein</fullName>
    </submittedName>
</protein>
<keyword evidence="4" id="KW-0812">Transmembrane</keyword>
<sequence length="496" mass="55203">MSTSFLRFRAATLNRLMLGALVVLVIIGLFRHGLQTELIAGLILALVLGVLTWRTEREDQELIAKIKAMGQAIIKGDLQYRITQIPEKHNLAETAWNLNEGRDQEEAFFKETSTTFELALKEQFHRKCFPAGLHGSYQKAMERINASVDAMAENRRHREVDVFFGKLSASKTDSLLSNLQLTQADLGEMAEHMGTVEDISRQAANTALAGRESISEVTGQLRSLVEMIGEIQSSSSTLNEHSIEVIQALSLITQIADQTNLLALNAAIEAARAGEHGRGFAVVADEVKKLAESTKQAAGSIEQIIHGFSTATQTMSDNAATIAEMADHSQEMVADFETGFNQVADGAQASYETIAYAQGVSNASLIKLDHMIYLQNAYRAYEMGEGSPEWQATKVDHHQCRFGQWYESAQGFNVFRHLPSYERLQIPHEQVHNSVHQVVALLNRDWKNNEAVREEILDRFNVVEASSSVLIAAMSELMDEKRRLETNRNDSDIKLV</sequence>
<dbReference type="Proteomes" id="UP000051634">
    <property type="component" value="Unassembled WGS sequence"/>
</dbReference>
<dbReference type="EMBL" id="LDXT01000093">
    <property type="protein sequence ID" value="KRT54171.1"/>
    <property type="molecule type" value="Genomic_DNA"/>
</dbReference>
<dbReference type="OrthoDB" id="9808588at2"/>
<dbReference type="GO" id="GO:0007165">
    <property type="term" value="P:signal transduction"/>
    <property type="evidence" value="ECO:0007669"/>
    <property type="project" value="UniProtKB-KW"/>
</dbReference>
<evidence type="ECO:0000313" key="7">
    <source>
        <dbReference type="Proteomes" id="UP000051634"/>
    </source>
</evidence>
<dbReference type="PANTHER" id="PTHR32089">
    <property type="entry name" value="METHYL-ACCEPTING CHEMOTAXIS PROTEIN MCPB"/>
    <property type="match status" value="1"/>
</dbReference>
<organism evidence="6 7">
    <name type="scientific">endosymbiont of Ridgeia piscesae</name>
    <dbReference type="NCBI Taxonomy" id="54398"/>
    <lineage>
        <taxon>Bacteria</taxon>
        <taxon>Pseudomonadati</taxon>
        <taxon>Pseudomonadota</taxon>
        <taxon>Gammaproteobacteria</taxon>
        <taxon>sulfur-oxidizing symbionts</taxon>
    </lineage>
</organism>
<evidence type="ECO:0000256" key="1">
    <source>
        <dbReference type="ARBA" id="ARBA00004370"/>
    </source>
</evidence>
<keyword evidence="7" id="KW-1185">Reference proteome</keyword>
<dbReference type="GO" id="GO:0006935">
    <property type="term" value="P:chemotaxis"/>
    <property type="evidence" value="ECO:0007669"/>
    <property type="project" value="UniProtKB-ARBA"/>
</dbReference>
<keyword evidence="4" id="KW-1133">Transmembrane helix</keyword>
<dbReference type="Gene3D" id="1.10.287.950">
    <property type="entry name" value="Methyl-accepting chemotaxis protein"/>
    <property type="match status" value="1"/>
</dbReference>
<evidence type="ECO:0000259" key="5">
    <source>
        <dbReference type="PROSITE" id="PS50111"/>
    </source>
</evidence>
<dbReference type="Pfam" id="PF13682">
    <property type="entry name" value="CZB"/>
    <property type="match status" value="1"/>
</dbReference>
<proteinExistence type="predicted"/>
<comment type="caution">
    <text evidence="6">The sequence shown here is derived from an EMBL/GenBank/DDBJ whole genome shotgun (WGS) entry which is preliminary data.</text>
</comment>
<dbReference type="Pfam" id="PF00015">
    <property type="entry name" value="MCPsignal"/>
    <property type="match status" value="1"/>
</dbReference>
<evidence type="ECO:0000256" key="3">
    <source>
        <dbReference type="PROSITE-ProRule" id="PRU00284"/>
    </source>
</evidence>
<accession>A0A0T5YU64</accession>
<keyword evidence="2 3" id="KW-0807">Transducer</keyword>
<evidence type="ECO:0000256" key="4">
    <source>
        <dbReference type="SAM" id="Phobius"/>
    </source>
</evidence>
<feature type="domain" description="Methyl-accepting transducer" evidence="5">
    <location>
        <begin position="168"/>
        <end position="364"/>
    </location>
</feature>
<dbReference type="SUPFAM" id="SSF58104">
    <property type="entry name" value="Methyl-accepting chemotaxis protein (MCP) signaling domain"/>
    <property type="match status" value="1"/>
</dbReference>
<evidence type="ECO:0000256" key="2">
    <source>
        <dbReference type="ARBA" id="ARBA00023224"/>
    </source>
</evidence>
<gene>
    <name evidence="6" type="ORF">Ga0074115_10368</name>
</gene>